<dbReference type="InterPro" id="IPR013783">
    <property type="entry name" value="Ig-like_fold"/>
</dbReference>
<dbReference type="Pfam" id="PF00041">
    <property type="entry name" value="fn3"/>
    <property type="match status" value="1"/>
</dbReference>
<reference evidence="5" key="1">
    <citation type="submission" date="2015-12" db="EMBL/GenBank/DDBJ databases">
        <title>Genome sequence of a biocontrol rhizobacterium Chryseobacterium kwangjuense strain KJ1R5 isolated from pepper (Capsicum annuum L.).</title>
        <authorList>
            <person name="Jeong J.-J."/>
            <person name="Park H."/>
            <person name="Mannaa M."/>
            <person name="Sang M.K."/>
            <person name="Choi I.-G."/>
            <person name="Kim K.D."/>
        </authorList>
    </citation>
    <scope>NUCLEOTIDE SEQUENCE [LARGE SCALE GENOMIC DNA]</scope>
    <source>
        <strain evidence="5">KJ1R5</strain>
    </source>
</reference>
<feature type="domain" description="Fibronectin type-III" evidence="3">
    <location>
        <begin position="174"/>
        <end position="269"/>
    </location>
</feature>
<organism evidence="4 5">
    <name type="scientific">Chryseobacterium kwangjuense</name>
    <dbReference type="NCBI Taxonomy" id="267125"/>
    <lineage>
        <taxon>Bacteria</taxon>
        <taxon>Pseudomonadati</taxon>
        <taxon>Bacteroidota</taxon>
        <taxon>Flavobacteriia</taxon>
        <taxon>Flavobacteriales</taxon>
        <taxon>Weeksellaceae</taxon>
        <taxon>Chryseobacterium group</taxon>
        <taxon>Chryseobacterium</taxon>
    </lineage>
</organism>
<evidence type="ECO:0000256" key="2">
    <source>
        <dbReference type="SAM" id="SignalP"/>
    </source>
</evidence>
<evidence type="ECO:0000259" key="3">
    <source>
        <dbReference type="PROSITE" id="PS50853"/>
    </source>
</evidence>
<dbReference type="AlphaFoldDB" id="A0A135W999"/>
<accession>A0A135W999</accession>
<dbReference type="Proteomes" id="UP000070513">
    <property type="component" value="Unassembled WGS sequence"/>
</dbReference>
<dbReference type="CDD" id="cd00063">
    <property type="entry name" value="FN3"/>
    <property type="match status" value="1"/>
</dbReference>
<dbReference type="Pfam" id="PF20009">
    <property type="entry name" value="GEVED"/>
    <property type="match status" value="1"/>
</dbReference>
<evidence type="ECO:0000313" key="5">
    <source>
        <dbReference type="Proteomes" id="UP000070513"/>
    </source>
</evidence>
<proteinExistence type="predicted"/>
<evidence type="ECO:0000313" key="4">
    <source>
        <dbReference type="EMBL" id="KXH81485.1"/>
    </source>
</evidence>
<keyword evidence="1 2" id="KW-0732">Signal</keyword>
<dbReference type="Gene3D" id="2.60.40.10">
    <property type="entry name" value="Immunoglobulins"/>
    <property type="match status" value="1"/>
</dbReference>
<protein>
    <recommendedName>
        <fullName evidence="3">Fibronectin type-III domain-containing protein</fullName>
    </recommendedName>
</protein>
<dbReference type="NCBIfam" id="TIGR04183">
    <property type="entry name" value="Por_Secre_tail"/>
    <property type="match status" value="1"/>
</dbReference>
<feature type="signal peptide" evidence="2">
    <location>
        <begin position="1"/>
        <end position="22"/>
    </location>
</feature>
<feature type="chain" id="PRO_5007467499" description="Fibronectin type-III domain-containing protein" evidence="2">
    <location>
        <begin position="23"/>
        <end position="530"/>
    </location>
</feature>
<comment type="caution">
    <text evidence="4">The sequence shown here is derived from an EMBL/GenBank/DDBJ whole genome shotgun (WGS) entry which is preliminary data.</text>
</comment>
<name>A0A135W999_9FLAO</name>
<dbReference type="PROSITE" id="PS50853">
    <property type="entry name" value="FN3"/>
    <property type="match status" value="1"/>
</dbReference>
<reference evidence="4 5" key="2">
    <citation type="journal article" date="2016" name="Genome Announc.">
        <title>Draft Genome Sequence of a Biocontrol Rhizobacterium, Chryseobacterium kwangjuense Strain KJ1R5, Isolated from Pepper (Capsicum annuum).</title>
        <authorList>
            <person name="Jeong J.J."/>
            <person name="Park H."/>
            <person name="Park B.H."/>
            <person name="Mannaa M."/>
            <person name="Sang M.K."/>
            <person name="Choi I.G."/>
            <person name="Kim K.D."/>
        </authorList>
    </citation>
    <scope>NUCLEOTIDE SEQUENCE [LARGE SCALE GENOMIC DNA]</scope>
    <source>
        <strain evidence="4 5">KJ1R5</strain>
    </source>
</reference>
<dbReference type="SMART" id="SM00060">
    <property type="entry name" value="FN3"/>
    <property type="match status" value="1"/>
</dbReference>
<dbReference type="InterPro" id="IPR036116">
    <property type="entry name" value="FN3_sf"/>
</dbReference>
<dbReference type="Pfam" id="PF18962">
    <property type="entry name" value="Por_Secre_tail"/>
    <property type="match status" value="1"/>
</dbReference>
<dbReference type="OrthoDB" id="975384at2"/>
<dbReference type="InterPro" id="IPR026444">
    <property type="entry name" value="Secre_tail"/>
</dbReference>
<dbReference type="InterPro" id="IPR045474">
    <property type="entry name" value="GEVED"/>
</dbReference>
<dbReference type="Gene3D" id="2.60.120.260">
    <property type="entry name" value="Galactose-binding domain-like"/>
    <property type="match status" value="1"/>
</dbReference>
<sequence length="530" mass="56321">MKKLLLANLLIFGLFASGQTYCTPEFEEGCEGGDMINSFTIPSAGFSHLDTECSQLAYGDFTSQTINMNAGVNYAFSITHDYEDQVVKIWIDFDNNGTFDDAAPELVGEATSTGSGSSTVTDGTISIPATVTPGTYRMRVGDRYSSSPEPCNVEGFGEAHDYTVVIGAVPSCLAPGNLSSGAVTFNSAAISWTAPTSTVGVGYEYYYDSTNTAPTSITTATGSVGASVLSTPLSSLTPATTYYVWVRSVCTTTDKSGWSVGTSFTTDCASVVPATTYNNDFATFPGDCWEQASGGDAVTGPSGTEEFWYDSDFLNAGDGNTAAKINLYSDGTAAWLKTVPFDLSAGGYRVKFDYGVTEFFDITPSAMGSDDVVQFLVSGDGGATWTVLETWDASNTPSNTSTPYSFDLTSYTGTNTIFAFYASDGTVNDSEDYDFFVDNFKIESALLATSEASKSKEAIRAYPNPFTDVLNLSKADLVKSVSISDASGRLLKTIDSPSSALHLGDLKQGLYFVTLNMKDGSKQSIKVIKK</sequence>
<dbReference type="EMBL" id="LPUR01000016">
    <property type="protein sequence ID" value="KXH81485.1"/>
    <property type="molecule type" value="Genomic_DNA"/>
</dbReference>
<dbReference type="SUPFAM" id="SSF49265">
    <property type="entry name" value="Fibronectin type III"/>
    <property type="match status" value="1"/>
</dbReference>
<dbReference type="InterPro" id="IPR003961">
    <property type="entry name" value="FN3_dom"/>
</dbReference>
<dbReference type="RefSeq" id="WP_062652661.1">
    <property type="nucleotide sequence ID" value="NZ_LPUR01000016.1"/>
</dbReference>
<gene>
    <name evidence="4" type="ORF">AU378_17435</name>
</gene>
<evidence type="ECO:0000256" key="1">
    <source>
        <dbReference type="ARBA" id="ARBA00022729"/>
    </source>
</evidence>